<sequence>MTMQIRYPSSTHHGAGNNILPAVGPPNPASMYGAHPNPAEPSYYHYPTSSYTNLNVPGAHLPTACNDQYGGSAAFTSGYHNQHLHHHHHHHQNSKDMVKPPYSYIALIAMAIQNAPDKKVTLNGIYQWIMERFPFYRENKQGWQNSIRHNLSLNECFVKIPRDDKKPGKGSYWTMDPDAYNMFENGSYLRRRKRFKRKQDGGPKGKREKLDANSDSMKSDDGSPSAKSDSKNPNQKSDSDDDGQYKYEAGDVAVNEGFASTGVAKVEPLDTAQAFSSSVIESNGNMEGYNSCLTPNTGQHDNTEVSMLQLTRPDSSGSSVVSALPNADPTFQPLHTDEDPTNMRHSYNYPYNSSHYNTHSLVSSPQTNEGNVSYQQHDINDIQTSSAYENTPSPTSEPHNVERWYPEQDHSGHQDNATMVASAPSLMPQNASTSPDHYPADQHNHSQQQQPYYLHPNSEFLNPMTCVANGAQDYAAQGYAAHIQQSASYYGQTYTIPHQHRAFSAYDYTKY</sequence>
<reference evidence="9" key="3">
    <citation type="submission" date="2005-04" db="EMBL/GenBank/DDBJ databases">
        <title>Expressed genes in Ciona intestinalis.</title>
        <authorList>
            <person name="Satou Y."/>
        </authorList>
    </citation>
    <scope>NUCLEOTIDE SEQUENCE</scope>
</reference>
<dbReference type="InterPro" id="IPR036388">
    <property type="entry name" value="WH-like_DNA-bd_sf"/>
</dbReference>
<dbReference type="GO" id="GO:0043565">
    <property type="term" value="F:sequence-specific DNA binding"/>
    <property type="evidence" value="ECO:0007669"/>
    <property type="project" value="InterPro"/>
</dbReference>
<feature type="compositionally biased region" description="Polar residues" evidence="7">
    <location>
        <begin position="312"/>
        <end position="321"/>
    </location>
</feature>
<reference evidence="9" key="1">
    <citation type="journal article" date="2003" name="Dev. Genes Evol.">
        <title>Genomewide surveys of developmentally relevant genes in Ciona intestinalis.</title>
        <authorList>
            <person name="Satou Y."/>
            <person name="Satoh N."/>
        </authorList>
    </citation>
    <scope>NUCLEOTIDE SEQUENCE</scope>
</reference>
<dbReference type="AlphaFoldDB" id="Q4H3J3"/>
<evidence type="ECO:0000256" key="5">
    <source>
        <dbReference type="ARBA" id="ARBA00023242"/>
    </source>
</evidence>
<dbReference type="OrthoDB" id="5954824at2759"/>
<feature type="region of interest" description="Disordered" evidence="7">
    <location>
        <begin position="312"/>
        <end position="340"/>
    </location>
</feature>
<keyword evidence="3 6" id="KW-0238">DNA-binding</keyword>
<dbReference type="KEGG" id="cin:778609"/>
<feature type="compositionally biased region" description="Polar residues" evidence="7">
    <location>
        <begin position="385"/>
        <end position="398"/>
    </location>
</feature>
<proteinExistence type="evidence at transcript level"/>
<feature type="compositionally biased region" description="Polar residues" evidence="7">
    <location>
        <begin position="1"/>
        <end position="12"/>
    </location>
</feature>
<dbReference type="Gene3D" id="1.10.10.10">
    <property type="entry name" value="Winged helix-like DNA-binding domain superfamily/Winged helix DNA-binding domain"/>
    <property type="match status" value="1"/>
</dbReference>
<feature type="region of interest" description="Disordered" evidence="7">
    <location>
        <begin position="191"/>
        <end position="245"/>
    </location>
</feature>
<keyword evidence="2" id="KW-0805">Transcription regulation</keyword>
<feature type="compositionally biased region" description="Basic and acidic residues" evidence="7">
    <location>
        <begin position="399"/>
        <end position="413"/>
    </location>
</feature>
<dbReference type="PROSITE" id="PS00657">
    <property type="entry name" value="FORK_HEAD_1"/>
    <property type="match status" value="1"/>
</dbReference>
<dbReference type="InterPro" id="IPR050211">
    <property type="entry name" value="FOX_domain-containing"/>
</dbReference>
<keyword evidence="4" id="KW-0804">Transcription</keyword>
<dbReference type="PRINTS" id="PR00053">
    <property type="entry name" value="FORKHEAD"/>
</dbReference>
<evidence type="ECO:0000256" key="3">
    <source>
        <dbReference type="ARBA" id="ARBA00023125"/>
    </source>
</evidence>
<dbReference type="InterPro" id="IPR036390">
    <property type="entry name" value="WH_DNA-bd_sf"/>
</dbReference>
<dbReference type="FunFam" id="1.10.10.10:FF:000016">
    <property type="entry name" value="Forkhead box protein I1"/>
    <property type="match status" value="1"/>
</dbReference>
<dbReference type="GO" id="GO:0003700">
    <property type="term" value="F:DNA-binding transcription factor activity"/>
    <property type="evidence" value="ECO:0007669"/>
    <property type="project" value="InterPro"/>
</dbReference>
<dbReference type="PANTHER" id="PTHR11829">
    <property type="entry name" value="FORKHEAD BOX PROTEIN"/>
    <property type="match status" value="1"/>
</dbReference>
<feature type="compositionally biased region" description="Polar residues" evidence="7">
    <location>
        <begin position="225"/>
        <end position="236"/>
    </location>
</feature>
<feature type="region of interest" description="Disordered" evidence="7">
    <location>
        <begin position="385"/>
        <end position="448"/>
    </location>
</feature>
<feature type="domain" description="Fork-head" evidence="8">
    <location>
        <begin position="99"/>
        <end position="193"/>
    </location>
</feature>
<feature type="DNA-binding region" description="Fork-head" evidence="6">
    <location>
        <begin position="99"/>
        <end position="193"/>
    </location>
</feature>
<name>Q4H3J3_CIOIN</name>
<dbReference type="InterPro" id="IPR030456">
    <property type="entry name" value="TF_fork_head_CS_2"/>
</dbReference>
<comment type="subcellular location">
    <subcellularLocation>
        <location evidence="1 6">Nucleus</location>
    </subcellularLocation>
</comment>
<reference evidence="9" key="2">
    <citation type="journal article" date="2004" name="Development">
        <title>Gene expression profiles of transcription factors and signaling molecules in the ascidian embryo: towards a comprehensive understanding of gene networks.</title>
        <authorList>
            <person name="Imai K.S."/>
            <person name="Hino K."/>
            <person name="Yagi K."/>
            <person name="Satoh N."/>
            <person name="Satou Y."/>
        </authorList>
    </citation>
    <scope>NUCLEOTIDE SEQUENCE</scope>
</reference>
<evidence type="ECO:0000256" key="2">
    <source>
        <dbReference type="ARBA" id="ARBA00023015"/>
    </source>
</evidence>
<feature type="compositionally biased region" description="Basic and acidic residues" evidence="7">
    <location>
        <begin position="198"/>
        <end position="221"/>
    </location>
</feature>
<dbReference type="SMART" id="SM00339">
    <property type="entry name" value="FH"/>
    <property type="match status" value="1"/>
</dbReference>
<evidence type="ECO:0000256" key="7">
    <source>
        <dbReference type="SAM" id="MobiDB-lite"/>
    </source>
</evidence>
<dbReference type="InterPro" id="IPR018122">
    <property type="entry name" value="TF_fork_head_CS_1"/>
</dbReference>
<dbReference type="InterPro" id="IPR001766">
    <property type="entry name" value="Fork_head_dom"/>
</dbReference>
<protein>
    <submittedName>
        <fullName evidence="9">Transcription factor protein</fullName>
    </submittedName>
</protein>
<accession>A0A1W2VPM4</accession>
<accession>Q4H3J3</accession>
<dbReference type="PANTHER" id="PTHR11829:SF388">
    <property type="entry name" value="FORK HEAD DOMAIN-CONTAINING PROTEIN L1-RELATED"/>
    <property type="match status" value="1"/>
</dbReference>
<evidence type="ECO:0000256" key="1">
    <source>
        <dbReference type="ARBA" id="ARBA00004123"/>
    </source>
</evidence>
<dbReference type="Pfam" id="PF00250">
    <property type="entry name" value="Forkhead"/>
    <property type="match status" value="1"/>
</dbReference>
<dbReference type="SUPFAM" id="SSF46785">
    <property type="entry name" value="Winged helix' DNA-binding domain"/>
    <property type="match status" value="1"/>
</dbReference>
<feature type="region of interest" description="Disordered" evidence="7">
    <location>
        <begin position="1"/>
        <end position="22"/>
    </location>
</feature>
<evidence type="ECO:0000313" key="9">
    <source>
        <dbReference type="EMBL" id="BAE06434.1"/>
    </source>
</evidence>
<evidence type="ECO:0000256" key="4">
    <source>
        <dbReference type="ARBA" id="ARBA00023163"/>
    </source>
</evidence>
<dbReference type="PROSITE" id="PS50039">
    <property type="entry name" value="FORK_HEAD_3"/>
    <property type="match status" value="1"/>
</dbReference>
<keyword evidence="5 6" id="KW-0539">Nucleus</keyword>
<evidence type="ECO:0000256" key="6">
    <source>
        <dbReference type="PROSITE-ProRule" id="PRU00089"/>
    </source>
</evidence>
<dbReference type="PROSITE" id="PS00658">
    <property type="entry name" value="FORK_HEAD_2"/>
    <property type="match status" value="1"/>
</dbReference>
<dbReference type="EMBL" id="AB210429">
    <property type="protein sequence ID" value="BAE06434.1"/>
    <property type="molecule type" value="mRNA"/>
</dbReference>
<dbReference type="GO" id="GO:0005634">
    <property type="term" value="C:nucleus"/>
    <property type="evidence" value="ECO:0007669"/>
    <property type="project" value="UniProtKB-SubCell"/>
</dbReference>
<gene>
    <name evidence="9" type="primary">Ci-FoxC</name>
</gene>
<evidence type="ECO:0000259" key="8">
    <source>
        <dbReference type="PROSITE" id="PS50039"/>
    </source>
</evidence>
<organism evidence="9">
    <name type="scientific">Ciona intestinalis</name>
    <name type="common">Transparent sea squirt</name>
    <name type="synonym">Ascidia intestinalis</name>
    <dbReference type="NCBI Taxonomy" id="7719"/>
    <lineage>
        <taxon>Eukaryota</taxon>
        <taxon>Metazoa</taxon>
        <taxon>Chordata</taxon>
        <taxon>Tunicata</taxon>
        <taxon>Ascidiacea</taxon>
        <taxon>Phlebobranchia</taxon>
        <taxon>Cionidae</taxon>
        <taxon>Ciona</taxon>
    </lineage>
</organism>